<keyword evidence="1" id="KW-0812">Transmembrane</keyword>
<comment type="caution">
    <text evidence="2">The sequence shown here is derived from an EMBL/GenBank/DDBJ whole genome shotgun (WGS) entry which is preliminary data.</text>
</comment>
<dbReference type="Proteomes" id="UP000265768">
    <property type="component" value="Unassembled WGS sequence"/>
</dbReference>
<evidence type="ECO:0008006" key="4">
    <source>
        <dbReference type="Google" id="ProtNLM"/>
    </source>
</evidence>
<dbReference type="RefSeq" id="WP_119928655.1">
    <property type="nucleotide sequence ID" value="NZ_QZEY01000009.1"/>
</dbReference>
<evidence type="ECO:0000313" key="3">
    <source>
        <dbReference type="Proteomes" id="UP000265768"/>
    </source>
</evidence>
<keyword evidence="3" id="KW-1185">Reference proteome</keyword>
<keyword evidence="1" id="KW-0472">Membrane</keyword>
<proteinExistence type="predicted"/>
<dbReference type="AlphaFoldDB" id="A0A3A4AX70"/>
<dbReference type="InterPro" id="IPR011042">
    <property type="entry name" value="6-blade_b-propeller_TolB-like"/>
</dbReference>
<dbReference type="SUPFAM" id="SSF69304">
    <property type="entry name" value="Tricorn protease N-terminal domain"/>
    <property type="match status" value="1"/>
</dbReference>
<dbReference type="Gene3D" id="2.120.10.30">
    <property type="entry name" value="TolB, C-terminal domain"/>
    <property type="match status" value="1"/>
</dbReference>
<gene>
    <name evidence="2" type="ORF">D5H75_23410</name>
</gene>
<evidence type="ECO:0000313" key="2">
    <source>
        <dbReference type="EMBL" id="RJL30507.1"/>
    </source>
</evidence>
<reference evidence="2 3" key="1">
    <citation type="submission" date="2018-09" db="EMBL/GenBank/DDBJ databases">
        <title>YIM 75507 draft genome.</title>
        <authorList>
            <person name="Tang S."/>
            <person name="Feng Y."/>
        </authorList>
    </citation>
    <scope>NUCLEOTIDE SEQUENCE [LARGE SCALE GENOMIC DNA]</scope>
    <source>
        <strain evidence="2 3">YIM 75507</strain>
    </source>
</reference>
<sequence length="437" mass="45943">MNDMEEDLRRVLGRAAERAPRAPGKLVSHVTATSVRRRARRRIAVTGLAVAVIAGGVAIAVSDLRPGGEGHAAAVAASATAGPEAAQDEAGVRARLREQAGEGAFRGEEPMRDDPPPSPPLKPVEQVWPEAVRKVPAAPGGKDVHPRAFIDDRTLLVDTWVSLEKPDAIYAYDLETASLREIAKVPAPEGTVLFASDYAVGSGRVAWWSARRAGGGKTIDLWTAPLSGGAAEPLLSFPGRDLDHLAVAGDRLVFSREDGGVYTVPLAGGGLQPVRGAAGRHLLRWPWAGAGGRAPEGEEPTFTELWNAETGEKRTALVKAGERAVRCGLATCYGEKPGGGYFYRMRDGSGEKALPHGTFPITGEFARDRYYTAPFPAERGLGGAALYDAATGRAADLGVAPEDGGESVETPGFSPDGRLLAYPKGGELHVIDADKLG</sequence>
<organism evidence="2 3">
    <name type="scientific">Bailinhaonella thermotolerans</name>
    <dbReference type="NCBI Taxonomy" id="1070861"/>
    <lineage>
        <taxon>Bacteria</taxon>
        <taxon>Bacillati</taxon>
        <taxon>Actinomycetota</taxon>
        <taxon>Actinomycetes</taxon>
        <taxon>Streptosporangiales</taxon>
        <taxon>Streptosporangiaceae</taxon>
        <taxon>Bailinhaonella</taxon>
    </lineage>
</organism>
<evidence type="ECO:0000256" key="1">
    <source>
        <dbReference type="SAM" id="Phobius"/>
    </source>
</evidence>
<keyword evidence="1" id="KW-1133">Transmembrane helix</keyword>
<dbReference type="OrthoDB" id="5189326at2"/>
<protein>
    <recommendedName>
        <fullName evidence="4">WD40 repeat domain-containing protein</fullName>
    </recommendedName>
</protein>
<dbReference type="EMBL" id="QZEY01000009">
    <property type="protein sequence ID" value="RJL30507.1"/>
    <property type="molecule type" value="Genomic_DNA"/>
</dbReference>
<feature type="transmembrane region" description="Helical" evidence="1">
    <location>
        <begin position="43"/>
        <end position="61"/>
    </location>
</feature>
<accession>A0A3A4AX70</accession>
<name>A0A3A4AX70_9ACTN</name>